<organism evidence="1 2">
    <name type="scientific">Pseudoalteromonas peptidolytica F12-50-A1</name>
    <dbReference type="NCBI Taxonomy" id="1315280"/>
    <lineage>
        <taxon>Bacteria</taxon>
        <taxon>Pseudomonadati</taxon>
        <taxon>Pseudomonadota</taxon>
        <taxon>Gammaproteobacteria</taxon>
        <taxon>Alteromonadales</taxon>
        <taxon>Pseudoalteromonadaceae</taxon>
        <taxon>Pseudoalteromonas</taxon>
    </lineage>
</organism>
<dbReference type="Proteomes" id="UP000660708">
    <property type="component" value="Unassembled WGS sequence"/>
</dbReference>
<evidence type="ECO:0000313" key="1">
    <source>
        <dbReference type="EMBL" id="MBE0348348.1"/>
    </source>
</evidence>
<name>A0A8I0T6J0_9GAMM</name>
<comment type="caution">
    <text evidence="1">The sequence shown here is derived from an EMBL/GenBank/DDBJ whole genome shotgun (WGS) entry which is preliminary data.</text>
</comment>
<accession>A0A8I0T6J0</accession>
<gene>
    <name evidence="1" type="ORF">PPEP_b0048</name>
</gene>
<evidence type="ECO:0000313" key="2">
    <source>
        <dbReference type="Proteomes" id="UP000660708"/>
    </source>
</evidence>
<protein>
    <submittedName>
        <fullName evidence="1">Uncharacterized protein</fullName>
    </submittedName>
</protein>
<proteinExistence type="predicted"/>
<reference evidence="1 2" key="1">
    <citation type="submission" date="2015-06" db="EMBL/GenBank/DDBJ databases">
        <title>Genome sequence of Pseudoalteromonas peptidolytica.</title>
        <authorList>
            <person name="Xie B.-B."/>
            <person name="Rong J.-C."/>
            <person name="Qin Q.-L."/>
            <person name="Zhang Y.-Z."/>
        </authorList>
    </citation>
    <scope>NUCLEOTIDE SEQUENCE [LARGE SCALE GENOMIC DNA]</scope>
    <source>
        <strain evidence="1 2">F12-50-A1</strain>
    </source>
</reference>
<keyword evidence="2" id="KW-1185">Reference proteome</keyword>
<dbReference type="AlphaFoldDB" id="A0A8I0T6J0"/>
<sequence>MPFVHWGILARRCEHTPNTVNHTDCIDLKSSLEAEHSSATKLTLAMLI</sequence>
<dbReference type="EMBL" id="AQHF01000033">
    <property type="protein sequence ID" value="MBE0348348.1"/>
    <property type="molecule type" value="Genomic_DNA"/>
</dbReference>